<dbReference type="GO" id="GO:0016757">
    <property type="term" value="F:glycosyltransferase activity"/>
    <property type="evidence" value="ECO:0007669"/>
    <property type="project" value="InterPro"/>
</dbReference>
<accession>A0A1W6K0S4</accession>
<organism evidence="3 4">
    <name type="scientific">Acidianus manzaensis</name>
    <dbReference type="NCBI Taxonomy" id="282676"/>
    <lineage>
        <taxon>Archaea</taxon>
        <taxon>Thermoproteota</taxon>
        <taxon>Thermoprotei</taxon>
        <taxon>Sulfolobales</taxon>
        <taxon>Sulfolobaceae</taxon>
        <taxon>Acidianus</taxon>
    </lineage>
</organism>
<gene>
    <name evidence="3" type="ORF">B6F84_08855</name>
</gene>
<proteinExistence type="predicted"/>
<evidence type="ECO:0000313" key="3">
    <source>
        <dbReference type="EMBL" id="ARM76119.1"/>
    </source>
</evidence>
<dbReference type="OrthoDB" id="42754at2157"/>
<sequence>MKISFVLISTGLTGGVRYIFEVANGLKNKGHDVKILSLAGDHSWFKGLKVEVIYKEPKFNKINNILYKLFQLYAYLRYDSNIKIKPYDFLLSSALRLGIKSDVIYELAEFIQNFSSDVMVATYYLTAFSVLLSNNYSKPFYLMQDFPELVESNEGTIELKRFLLSLKLPFSFVAVSNYLRQLILDNNPSAKVVVAHPGVDLNIFRPRKKHYENDKKKKVMIILRGDKYKGDEITIKTLNDINKKIPVHAIIVGRKKLINSYLKTIGINFKFSSFFNVDDETLAKLYSTSDAFLYTSYAEGFGLPPLEAMACGTPVVMTDNKGSRDYAINGYNALIADAGDTKTLVDYLAKVLQDDKLREKLIENGLETAKKFTWSSTVDRFEKVLREDF</sequence>
<dbReference type="STRING" id="282676.B6F84_08855"/>
<dbReference type="EMBL" id="CP020477">
    <property type="protein sequence ID" value="ARM76119.1"/>
    <property type="molecule type" value="Genomic_DNA"/>
</dbReference>
<keyword evidence="4" id="KW-1185">Reference proteome</keyword>
<dbReference type="AlphaFoldDB" id="A0A1W6K0S4"/>
<name>A0A1W6K0S4_9CREN</name>
<dbReference type="Gene3D" id="3.40.50.11090">
    <property type="match status" value="1"/>
</dbReference>
<dbReference type="CDD" id="cd03801">
    <property type="entry name" value="GT4_PimA-like"/>
    <property type="match status" value="1"/>
</dbReference>
<dbReference type="PANTHER" id="PTHR46401:SF2">
    <property type="entry name" value="GLYCOSYLTRANSFERASE WBBK-RELATED"/>
    <property type="match status" value="1"/>
</dbReference>
<dbReference type="Proteomes" id="UP000193404">
    <property type="component" value="Chromosome"/>
</dbReference>
<evidence type="ECO:0000313" key="4">
    <source>
        <dbReference type="Proteomes" id="UP000193404"/>
    </source>
</evidence>
<dbReference type="Gene3D" id="3.40.50.2000">
    <property type="entry name" value="Glycogen Phosphorylase B"/>
    <property type="match status" value="1"/>
</dbReference>
<dbReference type="Pfam" id="PF00534">
    <property type="entry name" value="Glycos_transf_1"/>
    <property type="match status" value="1"/>
</dbReference>
<dbReference type="PANTHER" id="PTHR46401">
    <property type="entry name" value="GLYCOSYLTRANSFERASE WBBK-RELATED"/>
    <property type="match status" value="1"/>
</dbReference>
<dbReference type="GeneID" id="41591023"/>
<dbReference type="InterPro" id="IPR001296">
    <property type="entry name" value="Glyco_trans_1"/>
</dbReference>
<evidence type="ECO:0000256" key="1">
    <source>
        <dbReference type="ARBA" id="ARBA00022679"/>
    </source>
</evidence>
<keyword evidence="1 3" id="KW-0808">Transferase</keyword>
<dbReference type="RefSeq" id="WP_148691902.1">
    <property type="nucleotide sequence ID" value="NZ_CP020477.1"/>
</dbReference>
<reference evidence="3 4" key="1">
    <citation type="submission" date="2017-03" db="EMBL/GenBank/DDBJ databases">
        <title>Sulfur activation and transportation mechanism of thermophilic Archaea Acidianus manzaensis YN-25.</title>
        <authorList>
            <person name="Ma Y."/>
            <person name="Yang Y."/>
            <person name="Xia J."/>
        </authorList>
    </citation>
    <scope>NUCLEOTIDE SEQUENCE [LARGE SCALE GENOMIC DNA]</scope>
    <source>
        <strain evidence="3 4">YN-25</strain>
    </source>
</reference>
<evidence type="ECO:0000259" key="2">
    <source>
        <dbReference type="Pfam" id="PF00534"/>
    </source>
</evidence>
<feature type="domain" description="Glycosyl transferase family 1" evidence="2">
    <location>
        <begin position="207"/>
        <end position="365"/>
    </location>
</feature>
<dbReference type="KEGG" id="aman:B6F84_08855"/>
<dbReference type="SUPFAM" id="SSF53756">
    <property type="entry name" value="UDP-Glycosyltransferase/glycogen phosphorylase"/>
    <property type="match status" value="1"/>
</dbReference>
<protein>
    <submittedName>
        <fullName evidence="3">Glycosyl transferase family 1</fullName>
    </submittedName>
</protein>